<organism evidence="2 3">
    <name type="scientific">Saccharopolyspora elongata</name>
    <dbReference type="NCBI Taxonomy" id="2530387"/>
    <lineage>
        <taxon>Bacteria</taxon>
        <taxon>Bacillati</taxon>
        <taxon>Actinomycetota</taxon>
        <taxon>Actinomycetes</taxon>
        <taxon>Pseudonocardiales</taxon>
        <taxon>Pseudonocardiaceae</taxon>
        <taxon>Saccharopolyspora</taxon>
    </lineage>
</organism>
<reference evidence="2 3" key="1">
    <citation type="submission" date="2019-03" db="EMBL/GenBank/DDBJ databases">
        <title>Draft genome sequences of novel Actinobacteria.</title>
        <authorList>
            <person name="Sahin N."/>
            <person name="Ay H."/>
            <person name="Saygin H."/>
        </authorList>
    </citation>
    <scope>NUCLEOTIDE SEQUENCE [LARGE SCALE GENOMIC DNA]</scope>
    <source>
        <strain evidence="2 3">7K502</strain>
    </source>
</reference>
<feature type="transmembrane region" description="Helical" evidence="1">
    <location>
        <begin position="183"/>
        <end position="205"/>
    </location>
</feature>
<feature type="transmembrane region" description="Helical" evidence="1">
    <location>
        <begin position="155"/>
        <end position="176"/>
    </location>
</feature>
<dbReference type="AlphaFoldDB" id="A0A4R4YAU0"/>
<sequence length="245" mass="26489">MTNLATENQLATEVRAREVTFLRFGAVCAVVGTVGYLVAFLLHGNLPDETTESLLTYIARRPWALHHMAIVFCFLLWIVALTGLAQSLKRSGAWVLGRLGLGCAMLGMGVLLWHYNIDGPALEQVADAWAASSGAEQAVHLERGTVLTMATNAMFPLYVTLLLGLPFILFGIAIVLSTNYPSWLGWIAAAAGAVSFIAGTTNFVGLDVLPIELFVITVFVLDVWMIVIARVMSRRAASLRSQPIG</sequence>
<proteinExistence type="predicted"/>
<keyword evidence="1" id="KW-0472">Membrane</keyword>
<protein>
    <recommendedName>
        <fullName evidence="4">DUF4386 family protein</fullName>
    </recommendedName>
</protein>
<dbReference type="EMBL" id="SMKW01000057">
    <property type="protein sequence ID" value="TDD41553.1"/>
    <property type="molecule type" value="Genomic_DNA"/>
</dbReference>
<evidence type="ECO:0000256" key="1">
    <source>
        <dbReference type="SAM" id="Phobius"/>
    </source>
</evidence>
<feature type="transmembrane region" description="Helical" evidence="1">
    <location>
        <begin position="211"/>
        <end position="232"/>
    </location>
</feature>
<comment type="caution">
    <text evidence="2">The sequence shown here is derived from an EMBL/GenBank/DDBJ whole genome shotgun (WGS) entry which is preliminary data.</text>
</comment>
<keyword evidence="3" id="KW-1185">Reference proteome</keyword>
<evidence type="ECO:0000313" key="2">
    <source>
        <dbReference type="EMBL" id="TDD41553.1"/>
    </source>
</evidence>
<dbReference type="OrthoDB" id="3693682at2"/>
<name>A0A4R4YAU0_9PSEU</name>
<evidence type="ECO:0008006" key="4">
    <source>
        <dbReference type="Google" id="ProtNLM"/>
    </source>
</evidence>
<evidence type="ECO:0000313" key="3">
    <source>
        <dbReference type="Proteomes" id="UP000294947"/>
    </source>
</evidence>
<feature type="transmembrane region" description="Helical" evidence="1">
    <location>
        <begin position="96"/>
        <end position="115"/>
    </location>
</feature>
<keyword evidence="1" id="KW-1133">Transmembrane helix</keyword>
<gene>
    <name evidence="2" type="ORF">E1288_32290</name>
</gene>
<accession>A0A4R4YAU0</accession>
<feature type="transmembrane region" description="Helical" evidence="1">
    <location>
        <begin position="63"/>
        <end position="84"/>
    </location>
</feature>
<feature type="transmembrane region" description="Helical" evidence="1">
    <location>
        <begin position="21"/>
        <end position="43"/>
    </location>
</feature>
<keyword evidence="1" id="KW-0812">Transmembrane</keyword>
<dbReference type="Proteomes" id="UP000294947">
    <property type="component" value="Unassembled WGS sequence"/>
</dbReference>
<dbReference type="RefSeq" id="WP_132492011.1">
    <property type="nucleotide sequence ID" value="NZ_SMKW01000057.1"/>
</dbReference>